<dbReference type="PANTHER" id="PTHR30336:SF4">
    <property type="entry name" value="ENVELOPE BIOGENESIS FACTOR ELYC"/>
    <property type="match status" value="1"/>
</dbReference>
<keyword evidence="1" id="KW-1133">Transmembrane helix</keyword>
<dbReference type="GO" id="GO:0043164">
    <property type="term" value="P:Gram-negative-bacterium-type cell wall biogenesis"/>
    <property type="evidence" value="ECO:0007669"/>
    <property type="project" value="TreeGrafter"/>
</dbReference>
<dbReference type="Proteomes" id="UP000327478">
    <property type="component" value="Chromosome"/>
</dbReference>
<dbReference type="EMBL" id="CP045650">
    <property type="protein sequence ID" value="QGA11659.1"/>
    <property type="molecule type" value="Genomic_DNA"/>
</dbReference>
<evidence type="ECO:0000256" key="1">
    <source>
        <dbReference type="SAM" id="Phobius"/>
    </source>
</evidence>
<organism evidence="3 6">
    <name type="scientific">Acinetobacter wanghuae</name>
    <dbReference type="NCBI Taxonomy" id="2662362"/>
    <lineage>
        <taxon>Bacteria</taxon>
        <taxon>Pseudomonadati</taxon>
        <taxon>Pseudomonadota</taxon>
        <taxon>Gammaproteobacteria</taxon>
        <taxon>Moraxellales</taxon>
        <taxon>Moraxellaceae</taxon>
        <taxon>Acinetobacter</taxon>
    </lineage>
</organism>
<accession>A0A5Q0P3G6</accession>
<feature type="transmembrane region" description="Helical" evidence="1">
    <location>
        <begin position="32"/>
        <end position="50"/>
    </location>
</feature>
<keyword evidence="5" id="KW-1185">Reference proteome</keyword>
<dbReference type="GO" id="GO:0000270">
    <property type="term" value="P:peptidoglycan metabolic process"/>
    <property type="evidence" value="ECO:0007669"/>
    <property type="project" value="TreeGrafter"/>
</dbReference>
<dbReference type="InterPro" id="IPR003848">
    <property type="entry name" value="DUF218"/>
</dbReference>
<evidence type="ECO:0000313" key="4">
    <source>
        <dbReference type="EMBL" id="QGA11659.1"/>
    </source>
</evidence>
<keyword evidence="1" id="KW-0812">Transmembrane</keyword>
<dbReference type="CDD" id="cd06259">
    <property type="entry name" value="YdcF-like"/>
    <property type="match status" value="1"/>
</dbReference>
<proteinExistence type="predicted"/>
<dbReference type="GO" id="GO:0005886">
    <property type="term" value="C:plasma membrane"/>
    <property type="evidence" value="ECO:0007669"/>
    <property type="project" value="TreeGrafter"/>
</dbReference>
<evidence type="ECO:0000313" key="3">
    <source>
        <dbReference type="EMBL" id="MQW91440.1"/>
    </source>
</evidence>
<keyword evidence="1" id="KW-0472">Membrane</keyword>
<feature type="domain" description="DUF218" evidence="2">
    <location>
        <begin position="103"/>
        <end position="249"/>
    </location>
</feature>
<dbReference type="RefSeq" id="WP_153372195.1">
    <property type="nucleotide sequence ID" value="NZ_CP045650.1"/>
</dbReference>
<reference evidence="5 6" key="1">
    <citation type="submission" date="2019-10" db="EMBL/GenBank/DDBJ databases">
        <authorList>
            <person name="Dong K."/>
        </authorList>
    </citation>
    <scope>NUCLEOTIDE SEQUENCE [LARGE SCALE GENOMIC DNA]</scope>
    <source>
        <strain evidence="5">dk386</strain>
        <strain evidence="4">Dk386</strain>
        <strain evidence="3">Dk771</strain>
        <strain evidence="6">dk771</strain>
    </source>
</reference>
<dbReference type="InterPro" id="IPR051599">
    <property type="entry name" value="Cell_Envelope_Assoc"/>
</dbReference>
<feature type="transmembrane region" description="Helical" evidence="1">
    <location>
        <begin position="7"/>
        <end position="26"/>
    </location>
</feature>
<dbReference type="EMBL" id="WITK01000003">
    <property type="protein sequence ID" value="MQW91440.1"/>
    <property type="molecule type" value="Genomic_DNA"/>
</dbReference>
<evidence type="ECO:0000259" key="2">
    <source>
        <dbReference type="Pfam" id="PF02698"/>
    </source>
</evidence>
<dbReference type="InterPro" id="IPR014729">
    <property type="entry name" value="Rossmann-like_a/b/a_fold"/>
</dbReference>
<name>A0A5Q0P3G6_9GAMM</name>
<protein>
    <submittedName>
        <fullName evidence="3">YdcF family protein</fullName>
    </submittedName>
</protein>
<dbReference type="AlphaFoldDB" id="A0A5Q0P3G6"/>
<dbReference type="PANTHER" id="PTHR30336">
    <property type="entry name" value="INNER MEMBRANE PROTEIN, PROBABLE PERMEASE"/>
    <property type="match status" value="1"/>
</dbReference>
<gene>
    <name evidence="4" type="ORF">GFH30_09795</name>
    <name evidence="3" type="ORF">GHJ48_03360</name>
</gene>
<dbReference type="Proteomes" id="UP000480556">
    <property type="component" value="Unassembled WGS sequence"/>
</dbReference>
<evidence type="ECO:0000313" key="5">
    <source>
        <dbReference type="Proteomes" id="UP000327478"/>
    </source>
</evidence>
<feature type="transmembrane region" description="Helical" evidence="1">
    <location>
        <begin position="71"/>
        <end position="91"/>
    </location>
</feature>
<sequence length="260" mass="30105">MLHQLKRIFSLVIGFVLVTYSLWLMSLEKMHFGIFVTLFFGIFLSLYFLFFKRIQLWHNSSILRKRIWQSLWAGIWLWLFTVAVFFSYIQFNAKFQTDQQPPQAIIVLGGGVERAEPTPSLRKRLDAAAYYAKTYPSALMIVSGGLVSGESYNEASVMHRYLLQQHPNLKNKIVQEDRSTSTALNLSYSKDILNANSISLTQPIAIVTSDFHLLRAQAIAKHQGYQQIIAVSADTPLYIRYHSWLREYFAYISGWLLNEY</sequence>
<evidence type="ECO:0000313" key="6">
    <source>
        <dbReference type="Proteomes" id="UP000480556"/>
    </source>
</evidence>
<dbReference type="Pfam" id="PF02698">
    <property type="entry name" value="DUF218"/>
    <property type="match status" value="1"/>
</dbReference>
<dbReference type="Gene3D" id="3.40.50.620">
    <property type="entry name" value="HUPs"/>
    <property type="match status" value="1"/>
</dbReference>